<feature type="active site" description="Proton donor" evidence="2">
    <location>
        <position position="202"/>
    </location>
</feature>
<proteinExistence type="inferred from homology"/>
<evidence type="ECO:0000256" key="2">
    <source>
        <dbReference type="PIRSR" id="PIRSR003170-1"/>
    </source>
</evidence>
<dbReference type="SUPFAM" id="SSF48613">
    <property type="entry name" value="Heme oxygenase-like"/>
    <property type="match status" value="1"/>
</dbReference>
<dbReference type="Gene3D" id="1.20.910.10">
    <property type="entry name" value="Heme oxygenase-like"/>
    <property type="match status" value="1"/>
</dbReference>
<dbReference type="PIRSF" id="PIRSF003170">
    <property type="entry name" value="Pet18p"/>
    <property type="match status" value="1"/>
</dbReference>
<dbReference type="KEGG" id="ovb:NB640_09235"/>
<organism evidence="5 6">
    <name type="scientific">Oxalobacter vibrioformis</name>
    <dbReference type="NCBI Taxonomy" id="933080"/>
    <lineage>
        <taxon>Bacteria</taxon>
        <taxon>Pseudomonadati</taxon>
        <taxon>Pseudomonadota</taxon>
        <taxon>Betaproteobacteria</taxon>
        <taxon>Burkholderiales</taxon>
        <taxon>Oxalobacteraceae</taxon>
        <taxon>Oxalobacter</taxon>
    </lineage>
</organism>
<keyword evidence="6" id="KW-1185">Reference proteome</keyword>
<accession>A0A9E9LXS1</accession>
<dbReference type="Pfam" id="PF03070">
    <property type="entry name" value="TENA_THI-4"/>
    <property type="match status" value="1"/>
</dbReference>
<protein>
    <recommendedName>
        <fullName evidence="1">Aminopyrimidine aminohydrolase</fullName>
        <ecNumber evidence="1">3.5.99.2</ecNumber>
    </recommendedName>
</protein>
<dbReference type="InterPro" id="IPR026285">
    <property type="entry name" value="TenA_E"/>
</dbReference>
<reference evidence="5" key="1">
    <citation type="journal article" date="2022" name="Front. Microbiol.">
        <title>New perspectives on an old grouping: The genomic and phenotypic variability of Oxalobacter formigenes and the implications for calcium oxalate stone prevention.</title>
        <authorList>
            <person name="Chmiel J.A."/>
            <person name="Carr C."/>
            <person name="Stuivenberg G.A."/>
            <person name="Venema R."/>
            <person name="Chanyi R.M."/>
            <person name="Al K.F."/>
            <person name="Giguere D."/>
            <person name="Say H."/>
            <person name="Akouris P.P."/>
            <person name="Dominguez Romero S.A."/>
            <person name="Kwong A."/>
            <person name="Tai V."/>
            <person name="Koval S.F."/>
            <person name="Razvi H."/>
            <person name="Bjazevic J."/>
            <person name="Burton J.P."/>
        </authorList>
    </citation>
    <scope>NUCLEOTIDE SEQUENCE</scope>
    <source>
        <strain evidence="5">WoOx3</strain>
    </source>
</reference>
<keyword evidence="1" id="KW-0378">Hydrolase</keyword>
<evidence type="ECO:0000313" key="6">
    <source>
        <dbReference type="Proteomes" id="UP001156215"/>
    </source>
</evidence>
<evidence type="ECO:0000259" key="4">
    <source>
        <dbReference type="Pfam" id="PF03070"/>
    </source>
</evidence>
<dbReference type="EC" id="3.5.99.2" evidence="1"/>
<name>A0A9E9LXS1_9BURK</name>
<comment type="catalytic activity">
    <reaction evidence="1">
        <text>4-amino-5-aminomethyl-2-methylpyrimidine + H2O = 4-amino-5-hydroxymethyl-2-methylpyrimidine + NH4(+)</text>
        <dbReference type="Rhea" id="RHEA:31799"/>
        <dbReference type="ChEBI" id="CHEBI:15377"/>
        <dbReference type="ChEBI" id="CHEBI:16892"/>
        <dbReference type="ChEBI" id="CHEBI:28938"/>
        <dbReference type="ChEBI" id="CHEBI:63416"/>
        <dbReference type="EC" id="3.5.99.2"/>
    </reaction>
</comment>
<dbReference type="InterPro" id="IPR050967">
    <property type="entry name" value="Thiamine_Salvage_TenA"/>
</dbReference>
<evidence type="ECO:0000313" key="5">
    <source>
        <dbReference type="EMBL" id="WAW09427.1"/>
    </source>
</evidence>
<dbReference type="PANTHER" id="PTHR43198:SF2">
    <property type="entry name" value="SI:CH1073-67J19.1-RELATED"/>
    <property type="match status" value="1"/>
</dbReference>
<dbReference type="CDD" id="cd19358">
    <property type="entry name" value="TenA_E_Spr0628-like"/>
    <property type="match status" value="1"/>
</dbReference>
<keyword evidence="1" id="KW-0784">Thiamine biosynthesis</keyword>
<comment type="catalytic activity">
    <reaction evidence="1">
        <text>thiamine + H2O = 5-(2-hydroxyethyl)-4-methylthiazole + 4-amino-5-hydroxymethyl-2-methylpyrimidine + H(+)</text>
        <dbReference type="Rhea" id="RHEA:17509"/>
        <dbReference type="ChEBI" id="CHEBI:15377"/>
        <dbReference type="ChEBI" id="CHEBI:15378"/>
        <dbReference type="ChEBI" id="CHEBI:16892"/>
        <dbReference type="ChEBI" id="CHEBI:17957"/>
        <dbReference type="ChEBI" id="CHEBI:18385"/>
        <dbReference type="EC" id="3.5.99.2"/>
    </reaction>
</comment>
<dbReference type="GO" id="GO:0050334">
    <property type="term" value="F:thiaminase activity"/>
    <property type="evidence" value="ECO:0007669"/>
    <property type="project" value="UniProtKB-UniRule"/>
</dbReference>
<evidence type="ECO:0000256" key="1">
    <source>
        <dbReference type="PIRNR" id="PIRNR003170"/>
    </source>
</evidence>
<dbReference type="PANTHER" id="PTHR43198">
    <property type="entry name" value="BIFUNCTIONAL TH2 PROTEIN"/>
    <property type="match status" value="1"/>
</dbReference>
<gene>
    <name evidence="5" type="ORF">NB640_09235</name>
</gene>
<dbReference type="GO" id="GO:0009228">
    <property type="term" value="P:thiamine biosynthetic process"/>
    <property type="evidence" value="ECO:0007669"/>
    <property type="project" value="UniProtKB-KW"/>
</dbReference>
<comment type="pathway">
    <text evidence="1">Cofactor biosynthesis; thiamine diphosphate biosynthesis.</text>
</comment>
<dbReference type="RefSeq" id="WP_269308424.1">
    <property type="nucleotide sequence ID" value="NZ_CP098242.1"/>
</dbReference>
<dbReference type="AlphaFoldDB" id="A0A9E9LXS1"/>
<feature type="domain" description="Thiaminase-2/PQQC" evidence="4">
    <location>
        <begin position="12"/>
        <end position="207"/>
    </location>
</feature>
<dbReference type="GO" id="GO:0005829">
    <property type="term" value="C:cytosol"/>
    <property type="evidence" value="ECO:0007669"/>
    <property type="project" value="TreeGrafter"/>
</dbReference>
<feature type="binding site" evidence="3">
    <location>
        <position position="137"/>
    </location>
    <ligand>
        <name>substrate</name>
    </ligand>
</feature>
<dbReference type="EMBL" id="CP098242">
    <property type="protein sequence ID" value="WAW09427.1"/>
    <property type="molecule type" value="Genomic_DNA"/>
</dbReference>
<evidence type="ECO:0000256" key="3">
    <source>
        <dbReference type="PIRSR" id="PIRSR003170-2"/>
    </source>
</evidence>
<dbReference type="Proteomes" id="UP001156215">
    <property type="component" value="Chromosome"/>
</dbReference>
<dbReference type="InterPro" id="IPR016084">
    <property type="entry name" value="Haem_Oase-like_multi-hlx"/>
</dbReference>
<sequence length="211" mass="23792">MSGFFEKLKAESEPSWSDAVTHRFVNELCAGTVDDSVMGRYLIQDHRFINNFLGLLGAAVNYADKFESRIVLGRFIGMISSDENDYFLRSFKALGITEDARLAPSDSAPTKGLKNIMLEAAKSGSYAAAISVLSVAESVYLDWGLRAPKPYPENFIYTEWITLHNNDYFIGFVNFLQRELDRVGPANADICRDFFMRTVQLEKAFFDDAYA</sequence>
<feature type="binding site" evidence="3">
    <location>
        <position position="83"/>
    </location>
    <ligand>
        <name>substrate</name>
    </ligand>
</feature>
<dbReference type="InterPro" id="IPR004305">
    <property type="entry name" value="Thiaminase-2/PQQC"/>
</dbReference>
<feature type="binding site" evidence="3">
    <location>
        <position position="45"/>
    </location>
    <ligand>
        <name>substrate</name>
    </ligand>
</feature>
<comment type="similarity">
    <text evidence="1">Belongs to the TenA family.</text>
</comment>
<comment type="function">
    <text evidence="1">Catalyzes an amino-pyrimidine hydrolysis reaction at the C5' of the pyrimidine moiety of thiamine compounds, a reaction that is part of a thiamine salvage pathway. Thus, catalyzes the conversion of 4-amino-5-aminomethyl-2-methylpyrimidine to 4-amino-5-hydroxymethyl-2-methylpyrimidine (HMP).</text>
</comment>